<comment type="subcellular location">
    <subcellularLocation>
        <location evidence="1 7">Membrane</location>
        <topology evidence="1 7">Multi-pass membrane protein</topology>
    </subcellularLocation>
</comment>
<feature type="transmembrane region" description="Helical" evidence="7">
    <location>
        <begin position="682"/>
        <end position="706"/>
    </location>
</feature>
<dbReference type="Pfam" id="PF00483">
    <property type="entry name" value="NTP_transferase"/>
    <property type="match status" value="1"/>
</dbReference>
<feature type="domain" description="Nucleotidyl transferase" evidence="10">
    <location>
        <begin position="3"/>
        <end position="198"/>
    </location>
</feature>
<dbReference type="Gene3D" id="2.160.10.10">
    <property type="entry name" value="Hexapeptide repeat proteins"/>
    <property type="match status" value="1"/>
</dbReference>
<evidence type="ECO:0000256" key="8">
    <source>
        <dbReference type="SAM" id="Coils"/>
    </source>
</evidence>
<dbReference type="EMBL" id="LBMM01003675">
    <property type="protein sequence ID" value="KMQ93258.1"/>
    <property type="molecule type" value="Genomic_DNA"/>
</dbReference>
<evidence type="ECO:0000259" key="11">
    <source>
        <dbReference type="Pfam" id="PF25087"/>
    </source>
</evidence>
<dbReference type="PANTHER" id="PTHR22572">
    <property type="entry name" value="SUGAR-1-PHOSPHATE GUANYL TRANSFERASE"/>
    <property type="match status" value="1"/>
</dbReference>
<dbReference type="GO" id="GO:0005886">
    <property type="term" value="C:plasma membrane"/>
    <property type="evidence" value="ECO:0007669"/>
    <property type="project" value="UniProtKB-ARBA"/>
</dbReference>
<feature type="domain" description="Mannose-1-phosphate guanyltransferase C-terminal" evidence="11">
    <location>
        <begin position="246"/>
        <end position="318"/>
    </location>
</feature>
<keyword evidence="5 7" id="KW-1133">Transmembrane helix</keyword>
<dbReference type="OrthoDB" id="285674at2759"/>
<comment type="similarity">
    <text evidence="2">Belongs to the transferase hexapeptide repeat family.</text>
</comment>
<evidence type="ECO:0000313" key="12">
    <source>
        <dbReference type="EMBL" id="KMQ93258.1"/>
    </source>
</evidence>
<feature type="transmembrane region" description="Helical" evidence="7">
    <location>
        <begin position="348"/>
        <end position="369"/>
    </location>
</feature>
<gene>
    <name evidence="12" type="ORF">RF55_6645</name>
</gene>
<dbReference type="SUPFAM" id="SSF53448">
    <property type="entry name" value="Nucleotide-diphospho-sugar transferases"/>
    <property type="match status" value="1"/>
</dbReference>
<feature type="coiled-coil region" evidence="8">
    <location>
        <begin position="866"/>
        <end position="893"/>
    </location>
</feature>
<feature type="transmembrane region" description="Helical" evidence="7">
    <location>
        <begin position="381"/>
        <end position="402"/>
    </location>
</feature>
<dbReference type="Pfam" id="PF09815">
    <property type="entry name" value="XK-related"/>
    <property type="match status" value="1"/>
</dbReference>
<evidence type="ECO:0000256" key="9">
    <source>
        <dbReference type="SAM" id="MobiDB-lite"/>
    </source>
</evidence>
<proteinExistence type="inferred from homology"/>
<reference evidence="12 13" key="1">
    <citation type="submission" date="2015-04" db="EMBL/GenBank/DDBJ databases">
        <title>Lasius niger genome sequencing.</title>
        <authorList>
            <person name="Konorov E.A."/>
            <person name="Nikitin M.A."/>
            <person name="Kirill M.V."/>
            <person name="Chang P."/>
        </authorList>
    </citation>
    <scope>NUCLEOTIDE SEQUENCE [LARGE SCALE GENOMIC DNA]</scope>
    <source>
        <tissue evidence="12">Whole</tissue>
    </source>
</reference>
<dbReference type="Gene3D" id="3.90.550.10">
    <property type="entry name" value="Spore Coat Polysaccharide Biosynthesis Protein SpsA, Chain A"/>
    <property type="match status" value="1"/>
</dbReference>
<comment type="similarity">
    <text evidence="3 7">Belongs to the XK family.</text>
</comment>
<feature type="transmembrane region" description="Helical" evidence="7">
    <location>
        <begin position="515"/>
        <end position="535"/>
    </location>
</feature>
<evidence type="ECO:0000259" key="10">
    <source>
        <dbReference type="Pfam" id="PF00483"/>
    </source>
</evidence>
<evidence type="ECO:0000256" key="4">
    <source>
        <dbReference type="ARBA" id="ARBA00022692"/>
    </source>
</evidence>
<evidence type="ECO:0000256" key="2">
    <source>
        <dbReference type="ARBA" id="ARBA00007274"/>
    </source>
</evidence>
<dbReference type="Pfam" id="PF25087">
    <property type="entry name" value="GMPPB_C"/>
    <property type="match status" value="1"/>
</dbReference>
<keyword evidence="8" id="KW-0175">Coiled coil</keyword>
<feature type="transmembrane region" description="Helical" evidence="7">
    <location>
        <begin position="469"/>
        <end position="491"/>
    </location>
</feature>
<evidence type="ECO:0000256" key="3">
    <source>
        <dbReference type="ARBA" id="ARBA00008789"/>
    </source>
</evidence>
<evidence type="ECO:0000256" key="1">
    <source>
        <dbReference type="ARBA" id="ARBA00004141"/>
    </source>
</evidence>
<feature type="region of interest" description="Disordered" evidence="9">
    <location>
        <begin position="779"/>
        <end position="804"/>
    </location>
</feature>
<comment type="caution">
    <text evidence="12">The sequence shown here is derived from an EMBL/GenBank/DDBJ whole genome shotgun (WGS) entry which is preliminary data.</text>
</comment>
<dbReference type="InterPro" id="IPR005835">
    <property type="entry name" value="NTP_transferase_dom"/>
</dbReference>
<evidence type="ECO:0000256" key="7">
    <source>
        <dbReference type="RuleBase" id="RU910716"/>
    </source>
</evidence>
<feature type="transmembrane region" description="Helical" evidence="7">
    <location>
        <begin position="586"/>
        <end position="606"/>
    </location>
</feature>
<dbReference type="InterPro" id="IPR050486">
    <property type="entry name" value="Mannose-1P_guanyltransferase"/>
</dbReference>
<feature type="transmembrane region" description="Helical" evidence="7">
    <location>
        <begin position="649"/>
        <end position="670"/>
    </location>
</feature>
<dbReference type="CDD" id="cd06428">
    <property type="entry name" value="M1P_guanylylT_A_like_N"/>
    <property type="match status" value="1"/>
</dbReference>
<keyword evidence="4 7" id="KW-0812">Transmembrane</keyword>
<evidence type="ECO:0000256" key="5">
    <source>
        <dbReference type="ARBA" id="ARBA00022989"/>
    </source>
</evidence>
<protein>
    <recommendedName>
        <fullName evidence="7">XK-related protein</fullName>
    </recommendedName>
</protein>
<feature type="transmembrane region" description="Helical" evidence="7">
    <location>
        <begin position="547"/>
        <end position="566"/>
    </location>
</feature>
<dbReference type="Proteomes" id="UP000036403">
    <property type="component" value="Unassembled WGS sequence"/>
</dbReference>
<dbReference type="InterPro" id="IPR018629">
    <property type="entry name" value="XK-rel"/>
</dbReference>
<sequence>MLKAVILIGGPLKGTRFRPLSLDIPKPLFPVAGLPMIQHHIEACAKVSGLNEILIIGAYSKNDLAQFVQEMSSTYGIIIRYLQEFTPLGTAGGMYHFRDQIRSGSPMYFFIMNGDVCADFPLQEMVDFHNSKQALLTIMATEATRQQSLNYGCMVLGKEGEVAHYVEKPSTFVSTLINCGVYLASLEIFQTMADVFHANQQQEHIIWWSQVKTAGSAIYANRHYLALYKQKHPNRLASTSNDSCNIIGDVYIHPSATVHPTSILGPNVSIGPNTTIGPGVRIRESIVLANAYIRAHSLILHSIIGTGTSVGEWARVEGTPCDPNPNKPFAKMENLPLFNVNGKLNPSITILASYFCDVVFDFAMVYALAHQAIAPPVLFPLSITFIATSLLISQIVSLRWYLWGARGKLTNNNASSDYHANSVNKIGNWTIGCVLLLHSTQIGVLWRYFKLFIPVNLTYVKHEVRELCVLRLIHAFCEAAPMLLLQLYVLFGATNDGETEVGKPKESESKDDSKLAKLTLVSAGLSLWSVCWAVASFSKGAARLRNLERLVLTWLGVLAQLFWRLGTVSARVGVLVTYASLYGGQWLLIVMALHWLTMLTWLLLTPDGLFHGGERLPLLRKTFLASLLAFVYIFAYVNLHETNHRQKMVIFYTVMFLENSLLIGVWMVGVNRADLLTRQHHLQPVTLVLVLLALFSGGIFFMGLYYRFFHVRRLRYESGGRMTGSNLTTLSNQDNVEGKQIDYNEEKKVNISISMRKVKLSNGGIPGVFNCRFANPTAVNPNRKKKKPTTFVPPPPPQSQTGTVMNSMTTVADSKQWLNVGNGSRQLIPFWKKPISSNVMQNDGSNERKDETDMALGGSLNVTLIREKLKEKKQQQLRELRAIQEEIKEATTTEHETAYLPEFSIIHVSTIIFRAKWYIVILATCENALSFTPATFFLVLS</sequence>
<evidence type="ECO:0000256" key="6">
    <source>
        <dbReference type="ARBA" id="ARBA00023136"/>
    </source>
</evidence>
<keyword evidence="6 7" id="KW-0472">Membrane</keyword>
<dbReference type="STRING" id="67767.A0A0J7KSD2"/>
<dbReference type="PaxDb" id="67767-A0A0J7KSD2"/>
<keyword evidence="13" id="KW-1185">Reference proteome</keyword>
<feature type="transmembrane region" description="Helical" evidence="7">
    <location>
        <begin position="618"/>
        <end position="637"/>
    </location>
</feature>
<name>A0A0J7KSD2_LASNI</name>
<organism evidence="12 13">
    <name type="scientific">Lasius niger</name>
    <name type="common">Black garden ant</name>
    <dbReference type="NCBI Taxonomy" id="67767"/>
    <lineage>
        <taxon>Eukaryota</taxon>
        <taxon>Metazoa</taxon>
        <taxon>Ecdysozoa</taxon>
        <taxon>Arthropoda</taxon>
        <taxon>Hexapoda</taxon>
        <taxon>Insecta</taxon>
        <taxon>Pterygota</taxon>
        <taxon>Neoptera</taxon>
        <taxon>Endopterygota</taxon>
        <taxon>Hymenoptera</taxon>
        <taxon>Apocrita</taxon>
        <taxon>Aculeata</taxon>
        <taxon>Formicoidea</taxon>
        <taxon>Formicidae</taxon>
        <taxon>Formicinae</taxon>
        <taxon>Lasius</taxon>
        <taxon>Lasius</taxon>
    </lineage>
</organism>
<feature type="transmembrane region" description="Helical" evidence="7">
    <location>
        <begin position="426"/>
        <end position="449"/>
    </location>
</feature>
<accession>A0A0J7KSD2</accession>
<evidence type="ECO:0000313" key="13">
    <source>
        <dbReference type="Proteomes" id="UP000036403"/>
    </source>
</evidence>
<dbReference type="AlphaFoldDB" id="A0A0J7KSD2"/>
<dbReference type="InterPro" id="IPR056729">
    <property type="entry name" value="GMPPB_C"/>
</dbReference>
<dbReference type="InterPro" id="IPR029044">
    <property type="entry name" value="Nucleotide-diphossugar_trans"/>
</dbReference>